<evidence type="ECO:0000256" key="3">
    <source>
        <dbReference type="ARBA" id="ARBA00022840"/>
    </source>
</evidence>
<keyword evidence="3" id="KW-0067">ATP-binding</keyword>
<dbReference type="InterPro" id="IPR012340">
    <property type="entry name" value="NA-bd_OB-fold"/>
</dbReference>
<dbReference type="Proteomes" id="UP000800092">
    <property type="component" value="Unassembled WGS sequence"/>
</dbReference>
<keyword evidence="4 7" id="KW-0030">Aminoacyl-tRNA synthetase</keyword>
<sequence>MVLTSCVRTCPYIPRFKRCSSYQNFSDVWRNSFRRRNGTLADGNAKTAVTGDYQRRINKLRNTQSLRKFYPRLERAPGIQRKSPRDIRADYSSLGKDEANADVVVTVDGRIRSFRSAGSKLIFYDICNGESSIQGLCNLRIIQNRNAGEQEHVKVEWREFTQTSRKGDWISITGYPSRTAAGELSITATAIPRITAASLHQVPDELIDSERRSRSPHVDLIVNRQPRDTLRMRHHVEKFMRDFLEAHDLIHVRTPMLSTGVGGANAHPFLTTATEFPENELSLRIAPELFLKRLLVGGIEGVYEMGQAFRNEGIDTTHNPEFTICEFYKPFATLEDLIKMTENMFIGLAEHTAALKRDQLQSLKPLDVDFSAPFKRLEFIPSIESAIGRPLPDISAPDAQQALLQLFQSLDLKPPASPSLPRLLDALSSTYLEPQCTYPTFITHHPEALSPLSKSFIDPQTHQRVAARVELFIQGREYVNAYEEENSPFEQRRKFVEQVQYQKLDGVAEEGEGGVMVDESYLEALEWGLPPTGGWGCGVDRLCMLFSGASRISDVLSFGTLRNVVALQQPWRR</sequence>
<name>A0A6A6HDB4_VIRVR</name>
<evidence type="ECO:0000256" key="1">
    <source>
        <dbReference type="ARBA" id="ARBA00022598"/>
    </source>
</evidence>
<dbReference type="InterPro" id="IPR044136">
    <property type="entry name" value="Lys-tRNA-ligase_II_N"/>
</dbReference>
<dbReference type="Pfam" id="PF00152">
    <property type="entry name" value="tRNA-synt_2"/>
    <property type="match status" value="1"/>
</dbReference>
<protein>
    <recommendedName>
        <fullName evidence="5">Lysyl-tRNA synthetase</fullName>
    </recommendedName>
</protein>
<dbReference type="SUPFAM" id="SSF55681">
    <property type="entry name" value="Class II aaRS and biotin synthetases"/>
    <property type="match status" value="1"/>
</dbReference>
<accession>A0A6A6HDB4</accession>
<dbReference type="AlphaFoldDB" id="A0A6A6HDB4"/>
<dbReference type="FunFam" id="3.30.930.10:FF:000094">
    <property type="entry name" value="Lysine--tRNA ligase, mitochondrial"/>
    <property type="match status" value="1"/>
</dbReference>
<dbReference type="GO" id="GO:0000049">
    <property type="term" value="F:tRNA binding"/>
    <property type="evidence" value="ECO:0007669"/>
    <property type="project" value="TreeGrafter"/>
</dbReference>
<evidence type="ECO:0000256" key="2">
    <source>
        <dbReference type="ARBA" id="ARBA00022741"/>
    </source>
</evidence>
<evidence type="ECO:0000256" key="5">
    <source>
        <dbReference type="ARBA" id="ARBA00030563"/>
    </source>
</evidence>
<gene>
    <name evidence="7" type="ORF">EV356DRAFT_443985</name>
</gene>
<dbReference type="CDD" id="cd04322">
    <property type="entry name" value="LysRS_N"/>
    <property type="match status" value="1"/>
</dbReference>
<dbReference type="PANTHER" id="PTHR42918:SF5">
    <property type="entry name" value="LYSINE--TRNA LIGASE, MITOCHONDRIAL"/>
    <property type="match status" value="1"/>
</dbReference>
<evidence type="ECO:0000313" key="7">
    <source>
        <dbReference type="EMBL" id="KAF2236037.1"/>
    </source>
</evidence>
<dbReference type="GO" id="GO:0070154">
    <property type="term" value="P:mitochondrial lysyl-tRNA aminoacylation"/>
    <property type="evidence" value="ECO:0007669"/>
    <property type="project" value="TreeGrafter"/>
</dbReference>
<dbReference type="InterPro" id="IPR018149">
    <property type="entry name" value="Lys-tRNA-synth_II_C"/>
</dbReference>
<evidence type="ECO:0000313" key="8">
    <source>
        <dbReference type="Proteomes" id="UP000800092"/>
    </source>
</evidence>
<dbReference type="PRINTS" id="PR00982">
    <property type="entry name" value="TRNASYNTHLYS"/>
</dbReference>
<dbReference type="PANTHER" id="PTHR42918">
    <property type="entry name" value="LYSYL-TRNA SYNTHETASE"/>
    <property type="match status" value="1"/>
</dbReference>
<dbReference type="GO" id="GO:0005524">
    <property type="term" value="F:ATP binding"/>
    <property type="evidence" value="ECO:0007669"/>
    <property type="project" value="UniProtKB-KW"/>
</dbReference>
<feature type="domain" description="Aminoacyl-transfer RNA synthetases class-II family profile" evidence="6">
    <location>
        <begin position="230"/>
        <end position="570"/>
    </location>
</feature>
<dbReference type="Gene3D" id="2.40.50.140">
    <property type="entry name" value="Nucleic acid-binding proteins"/>
    <property type="match status" value="1"/>
</dbReference>
<dbReference type="Pfam" id="PF01336">
    <property type="entry name" value="tRNA_anti-codon"/>
    <property type="match status" value="1"/>
</dbReference>
<dbReference type="InterPro" id="IPR004365">
    <property type="entry name" value="NA-bd_OB_tRNA"/>
</dbReference>
<dbReference type="EMBL" id="ML991787">
    <property type="protein sequence ID" value="KAF2236037.1"/>
    <property type="molecule type" value="Genomic_DNA"/>
</dbReference>
<dbReference type="InterPro" id="IPR006195">
    <property type="entry name" value="aa-tRNA-synth_II"/>
</dbReference>
<reference evidence="7" key="1">
    <citation type="journal article" date="2020" name="Stud. Mycol.">
        <title>101 Dothideomycetes genomes: a test case for predicting lifestyles and emergence of pathogens.</title>
        <authorList>
            <person name="Haridas S."/>
            <person name="Albert R."/>
            <person name="Binder M."/>
            <person name="Bloem J."/>
            <person name="Labutti K."/>
            <person name="Salamov A."/>
            <person name="Andreopoulos B."/>
            <person name="Baker S."/>
            <person name="Barry K."/>
            <person name="Bills G."/>
            <person name="Bluhm B."/>
            <person name="Cannon C."/>
            <person name="Castanera R."/>
            <person name="Culley D."/>
            <person name="Daum C."/>
            <person name="Ezra D."/>
            <person name="Gonzalez J."/>
            <person name="Henrissat B."/>
            <person name="Kuo A."/>
            <person name="Liang C."/>
            <person name="Lipzen A."/>
            <person name="Lutzoni F."/>
            <person name="Magnuson J."/>
            <person name="Mondo S."/>
            <person name="Nolan M."/>
            <person name="Ohm R."/>
            <person name="Pangilinan J."/>
            <person name="Park H.-J."/>
            <person name="Ramirez L."/>
            <person name="Alfaro M."/>
            <person name="Sun H."/>
            <person name="Tritt A."/>
            <person name="Yoshinaga Y."/>
            <person name="Zwiers L.-H."/>
            <person name="Turgeon B."/>
            <person name="Goodwin S."/>
            <person name="Spatafora J."/>
            <person name="Crous P."/>
            <person name="Grigoriev I."/>
        </authorList>
    </citation>
    <scope>NUCLEOTIDE SEQUENCE</scope>
    <source>
        <strain evidence="7">Tuck. ex Michener</strain>
    </source>
</reference>
<evidence type="ECO:0000256" key="4">
    <source>
        <dbReference type="ARBA" id="ARBA00023146"/>
    </source>
</evidence>
<keyword evidence="1" id="KW-0436">Ligase</keyword>
<dbReference type="OrthoDB" id="21243at2759"/>
<dbReference type="Gene3D" id="3.30.930.10">
    <property type="entry name" value="Bira Bifunctional Protein, Domain 2"/>
    <property type="match status" value="1"/>
</dbReference>
<proteinExistence type="predicted"/>
<dbReference type="SUPFAM" id="SSF50249">
    <property type="entry name" value="Nucleic acid-binding proteins"/>
    <property type="match status" value="1"/>
</dbReference>
<dbReference type="InterPro" id="IPR004364">
    <property type="entry name" value="Aa-tRNA-synt_II"/>
</dbReference>
<keyword evidence="2" id="KW-0547">Nucleotide-binding</keyword>
<dbReference type="GO" id="GO:0004824">
    <property type="term" value="F:lysine-tRNA ligase activity"/>
    <property type="evidence" value="ECO:0007669"/>
    <property type="project" value="InterPro"/>
</dbReference>
<dbReference type="InterPro" id="IPR045864">
    <property type="entry name" value="aa-tRNA-synth_II/BPL/LPL"/>
</dbReference>
<dbReference type="GO" id="GO:0005739">
    <property type="term" value="C:mitochondrion"/>
    <property type="evidence" value="ECO:0007669"/>
    <property type="project" value="TreeGrafter"/>
</dbReference>
<dbReference type="PROSITE" id="PS50862">
    <property type="entry name" value="AA_TRNA_LIGASE_II"/>
    <property type="match status" value="1"/>
</dbReference>
<organism evidence="7 8">
    <name type="scientific">Viridothelium virens</name>
    <name type="common">Speckled blister lichen</name>
    <name type="synonym">Trypethelium virens</name>
    <dbReference type="NCBI Taxonomy" id="1048519"/>
    <lineage>
        <taxon>Eukaryota</taxon>
        <taxon>Fungi</taxon>
        <taxon>Dikarya</taxon>
        <taxon>Ascomycota</taxon>
        <taxon>Pezizomycotina</taxon>
        <taxon>Dothideomycetes</taxon>
        <taxon>Dothideomycetes incertae sedis</taxon>
        <taxon>Trypetheliales</taxon>
        <taxon>Trypetheliaceae</taxon>
        <taxon>Viridothelium</taxon>
    </lineage>
</organism>
<keyword evidence="8" id="KW-1185">Reference proteome</keyword>
<evidence type="ECO:0000259" key="6">
    <source>
        <dbReference type="PROSITE" id="PS50862"/>
    </source>
</evidence>